<keyword evidence="4" id="KW-1185">Reference proteome</keyword>
<organism evidence="3 4">
    <name type="scientific">Magnetofaba australis IT-1</name>
    <dbReference type="NCBI Taxonomy" id="1434232"/>
    <lineage>
        <taxon>Bacteria</taxon>
        <taxon>Pseudomonadati</taxon>
        <taxon>Pseudomonadota</taxon>
        <taxon>Magnetococcia</taxon>
        <taxon>Magnetococcales</taxon>
        <taxon>Magnetococcaceae</taxon>
        <taxon>Magnetofaba</taxon>
    </lineage>
</organism>
<sequence length="189" mass="20861">MLKKLSLFLVITLLLGAQLPTSAQAGDAQAIPPEAHELAALTYTRAQFEQIMTTMTTIMTRSMKPLVTRLVKKELPNAAPQKVAGIAGRIQEKASEEIIQLFKANYDDFLTMATGLMTKHYTPNEMREIVAFLKTPTGAKMIRTAPVMMQEGAVMGQMWAQKHLKGRAGPIVQKHLTAQLKQAETTVIQ</sequence>
<reference evidence="3 4" key="1">
    <citation type="journal article" date="2016" name="BMC Genomics">
        <title>Combined genomic and structural analyses of a cultured magnetotactic bacterium reveals its niche adaptation to a dynamic environment.</title>
        <authorList>
            <person name="Araujo A.C."/>
            <person name="Morillo V."/>
            <person name="Cypriano J."/>
            <person name="Teixeira L.C."/>
            <person name="Leao P."/>
            <person name="Lyra S."/>
            <person name="Almeida L.G."/>
            <person name="Bazylinski D.A."/>
            <person name="Vasconcellos A.T."/>
            <person name="Abreu F."/>
            <person name="Lins U."/>
        </authorList>
    </citation>
    <scope>NUCLEOTIDE SEQUENCE [LARGE SCALE GENOMIC DNA]</scope>
    <source>
        <strain evidence="3 4">IT-1</strain>
    </source>
</reference>
<dbReference type="STRING" id="1434232.MAIT1_03769"/>
<dbReference type="OrthoDB" id="5327699at2"/>
<evidence type="ECO:0000313" key="4">
    <source>
        <dbReference type="Proteomes" id="UP000194003"/>
    </source>
</evidence>
<evidence type="ECO:0000256" key="1">
    <source>
        <dbReference type="SAM" id="SignalP"/>
    </source>
</evidence>
<dbReference type="AlphaFoldDB" id="A0A1Y2K6K5"/>
<name>A0A1Y2K6K5_9PROT</name>
<evidence type="ECO:0000313" key="3">
    <source>
        <dbReference type="EMBL" id="OSM03982.1"/>
    </source>
</evidence>
<dbReference type="InterPro" id="IPR018637">
    <property type="entry name" value="DUF2059"/>
</dbReference>
<feature type="chain" id="PRO_5010988379" description="DUF2059 domain-containing protein" evidence="1">
    <location>
        <begin position="26"/>
        <end position="189"/>
    </location>
</feature>
<keyword evidence="1" id="KW-0732">Signal</keyword>
<evidence type="ECO:0000259" key="2">
    <source>
        <dbReference type="Pfam" id="PF09832"/>
    </source>
</evidence>
<dbReference type="Proteomes" id="UP000194003">
    <property type="component" value="Unassembled WGS sequence"/>
</dbReference>
<feature type="domain" description="DUF2059" evidence="2">
    <location>
        <begin position="108"/>
        <end position="163"/>
    </location>
</feature>
<dbReference type="RefSeq" id="WP_158089411.1">
    <property type="nucleotide sequence ID" value="NZ_LVJN01000019.1"/>
</dbReference>
<comment type="caution">
    <text evidence="3">The sequence shown here is derived from an EMBL/GenBank/DDBJ whole genome shotgun (WGS) entry which is preliminary data.</text>
</comment>
<proteinExistence type="predicted"/>
<feature type="signal peptide" evidence="1">
    <location>
        <begin position="1"/>
        <end position="25"/>
    </location>
</feature>
<dbReference type="EMBL" id="LVJN01000019">
    <property type="protein sequence ID" value="OSM03982.1"/>
    <property type="molecule type" value="Genomic_DNA"/>
</dbReference>
<dbReference type="Pfam" id="PF09832">
    <property type="entry name" value="DUF2059"/>
    <property type="match status" value="1"/>
</dbReference>
<accession>A0A1Y2K6K5</accession>
<protein>
    <recommendedName>
        <fullName evidence="2">DUF2059 domain-containing protein</fullName>
    </recommendedName>
</protein>
<gene>
    <name evidence="3" type="ORF">MAIT1_03769</name>
</gene>